<name>A0A6G1IU32_9PLEO</name>
<protein>
    <submittedName>
        <fullName evidence="1">Uncharacterized protein</fullName>
    </submittedName>
</protein>
<reference evidence="1" key="1">
    <citation type="journal article" date="2020" name="Stud. Mycol.">
        <title>101 Dothideomycetes genomes: a test case for predicting lifestyles and emergence of pathogens.</title>
        <authorList>
            <person name="Haridas S."/>
            <person name="Albert R."/>
            <person name="Binder M."/>
            <person name="Bloem J."/>
            <person name="Labutti K."/>
            <person name="Salamov A."/>
            <person name="Andreopoulos B."/>
            <person name="Baker S."/>
            <person name="Barry K."/>
            <person name="Bills G."/>
            <person name="Bluhm B."/>
            <person name="Cannon C."/>
            <person name="Castanera R."/>
            <person name="Culley D."/>
            <person name="Daum C."/>
            <person name="Ezra D."/>
            <person name="Gonzalez J."/>
            <person name="Henrissat B."/>
            <person name="Kuo A."/>
            <person name="Liang C."/>
            <person name="Lipzen A."/>
            <person name="Lutzoni F."/>
            <person name="Magnuson J."/>
            <person name="Mondo S."/>
            <person name="Nolan M."/>
            <person name="Ohm R."/>
            <person name="Pangilinan J."/>
            <person name="Park H.-J."/>
            <person name="Ramirez L."/>
            <person name="Alfaro M."/>
            <person name="Sun H."/>
            <person name="Tritt A."/>
            <person name="Yoshinaga Y."/>
            <person name="Zwiers L.-H."/>
            <person name="Turgeon B."/>
            <person name="Goodwin S."/>
            <person name="Spatafora J."/>
            <person name="Crous P."/>
            <person name="Grigoriev I."/>
        </authorList>
    </citation>
    <scope>NUCLEOTIDE SEQUENCE</scope>
    <source>
        <strain evidence="1">CBS 122367</strain>
    </source>
</reference>
<gene>
    <name evidence="1" type="ORF">K458DRAFT_433632</name>
</gene>
<proteinExistence type="predicted"/>
<evidence type="ECO:0000313" key="2">
    <source>
        <dbReference type="Proteomes" id="UP000799291"/>
    </source>
</evidence>
<dbReference type="EMBL" id="MU005591">
    <property type="protein sequence ID" value="KAF2681463.1"/>
    <property type="molecule type" value="Genomic_DNA"/>
</dbReference>
<keyword evidence="2" id="KW-1185">Reference proteome</keyword>
<organism evidence="1 2">
    <name type="scientific">Lentithecium fluviatile CBS 122367</name>
    <dbReference type="NCBI Taxonomy" id="1168545"/>
    <lineage>
        <taxon>Eukaryota</taxon>
        <taxon>Fungi</taxon>
        <taxon>Dikarya</taxon>
        <taxon>Ascomycota</taxon>
        <taxon>Pezizomycotina</taxon>
        <taxon>Dothideomycetes</taxon>
        <taxon>Pleosporomycetidae</taxon>
        <taxon>Pleosporales</taxon>
        <taxon>Massarineae</taxon>
        <taxon>Lentitheciaceae</taxon>
        <taxon>Lentithecium</taxon>
    </lineage>
</organism>
<sequence length="194" mass="22298">MPSLRQSEPSDERETVHASIDIISRMLLDCEDQYRILGARTRHTLADVYHNDTPLAERSLFSAWRDLNEIVTLSLHELGDISRLHQQRFSRAVQVLDSIIRLLEKLRVNVESLEEIYEIRCSASHGRQLNAGRTREDIVLDLMVSLEDGFEDSPVANDLWFGNRLATIREMQLDLGEEWADVLEDDQIANEGGR</sequence>
<dbReference type="Proteomes" id="UP000799291">
    <property type="component" value="Unassembled WGS sequence"/>
</dbReference>
<accession>A0A6G1IU32</accession>
<dbReference type="AlphaFoldDB" id="A0A6G1IU32"/>
<evidence type="ECO:0000313" key="1">
    <source>
        <dbReference type="EMBL" id="KAF2681463.1"/>
    </source>
</evidence>